<reference evidence="6" key="1">
    <citation type="submission" date="2015-11" db="EMBL/GenBank/DDBJ databases">
        <authorList>
            <consortium name="International Coturnix japonica Genome Analysis Consortium"/>
            <person name="Warren W."/>
            <person name="Burt D.W."/>
            <person name="Antin P.B."/>
            <person name="Lanford R."/>
            <person name="Gros J."/>
            <person name="Wilson R.K."/>
        </authorList>
    </citation>
    <scope>NUCLEOTIDE SEQUENCE [LARGE SCALE GENOMIC DNA]</scope>
</reference>
<dbReference type="GO" id="GO:0070301">
    <property type="term" value="P:cellular response to hydrogen peroxide"/>
    <property type="evidence" value="ECO:0007669"/>
    <property type="project" value="TreeGrafter"/>
</dbReference>
<evidence type="ECO:0000256" key="1">
    <source>
        <dbReference type="ARBA" id="ARBA00015005"/>
    </source>
</evidence>
<dbReference type="Proteomes" id="UP000694412">
    <property type="component" value="Chromosome 20"/>
</dbReference>
<dbReference type="GO" id="GO:0005634">
    <property type="term" value="C:nucleus"/>
    <property type="evidence" value="ECO:0007669"/>
    <property type="project" value="Ensembl"/>
</dbReference>
<dbReference type="CTD" id="51526"/>
<protein>
    <recommendedName>
        <fullName evidence="1">Oxidative stress-responsive serine-rich protein 1</fullName>
    </recommendedName>
    <alternativeName>
        <fullName evidence="4">Oxidative stress-responsive protein 1</fullName>
    </alternativeName>
    <alternativeName>
        <fullName evidence="3">Peroxide-inducible transcript 1 protein</fullName>
    </alternativeName>
</protein>
<reference evidence="6" key="3">
    <citation type="submission" date="2025-09" db="UniProtKB">
        <authorList>
            <consortium name="Ensembl"/>
        </authorList>
    </citation>
    <scope>IDENTIFICATION</scope>
</reference>
<dbReference type="OrthoDB" id="10045817at2759"/>
<dbReference type="Ensembl" id="ENSCJPT00005001668.1">
    <property type="protein sequence ID" value="ENSCJPP00005000946.1"/>
    <property type="gene ID" value="ENSCJPG00005001039.1"/>
</dbReference>
<dbReference type="KEGG" id="cjo:107322976"/>
<feature type="compositionally biased region" description="Low complexity" evidence="5">
    <location>
        <begin position="243"/>
        <end position="258"/>
    </location>
</feature>
<dbReference type="PANTHER" id="PTHR31383:SF2">
    <property type="entry name" value="OXIDATIVE STRESS-RESPONSIVE SERINE-RICH PROTEIN 1"/>
    <property type="match status" value="1"/>
</dbReference>
<organism evidence="6 7">
    <name type="scientific">Coturnix japonica</name>
    <name type="common">Japanese quail</name>
    <name type="synonym">Coturnix coturnix japonica</name>
    <dbReference type="NCBI Taxonomy" id="93934"/>
    <lineage>
        <taxon>Eukaryota</taxon>
        <taxon>Metazoa</taxon>
        <taxon>Chordata</taxon>
        <taxon>Craniata</taxon>
        <taxon>Vertebrata</taxon>
        <taxon>Euteleostomi</taxon>
        <taxon>Archelosauria</taxon>
        <taxon>Archosauria</taxon>
        <taxon>Dinosauria</taxon>
        <taxon>Saurischia</taxon>
        <taxon>Theropoda</taxon>
        <taxon>Coelurosauria</taxon>
        <taxon>Aves</taxon>
        <taxon>Neognathae</taxon>
        <taxon>Galloanserae</taxon>
        <taxon>Galliformes</taxon>
        <taxon>Phasianidae</taxon>
        <taxon>Perdicinae</taxon>
        <taxon>Coturnix</taxon>
    </lineage>
</organism>
<evidence type="ECO:0000256" key="4">
    <source>
        <dbReference type="ARBA" id="ARBA00031405"/>
    </source>
</evidence>
<gene>
    <name evidence="6" type="primary">OSER1</name>
</gene>
<evidence type="ECO:0000256" key="5">
    <source>
        <dbReference type="SAM" id="MobiDB-lite"/>
    </source>
</evidence>
<accession>A0A8C2SMD8</accession>
<dbReference type="Pfam" id="PF05604">
    <property type="entry name" value="DUF776"/>
    <property type="match status" value="1"/>
</dbReference>
<dbReference type="GeneTree" id="ENSGT00390000018547"/>
<sequence>MMKTEAKDGEEESLQTAFKKLRVDAAGSTASLSIGEGTSPRAALVRTAADETKPKNACTSKETWHGSVKKPSRGAVRTQRRRRSKSPILHPPKFIHCSTKSQPTCNQLVHKGQIDAPAEGSAFGILVPKEARAHERCSIASDVGQKRDGVGSSGASVAQSTSVNTQENAPTAISLVSEASLKTAELSDFRSVSKLNKNKPCACIDKACQCKRWQDMEVYKFSGLQNTFTLASDRRTVAEDHSQSLPSRTPSSSPRSCSEQARAFVDDVTIEDLSGYMEYYLYIPKKMSHMAEMMYT</sequence>
<dbReference type="RefSeq" id="XP_032304511.1">
    <property type="nucleotide sequence ID" value="XM_032448620.1"/>
</dbReference>
<feature type="region of interest" description="Disordered" evidence="5">
    <location>
        <begin position="235"/>
        <end position="259"/>
    </location>
</feature>
<reference evidence="6" key="2">
    <citation type="submission" date="2025-08" db="UniProtKB">
        <authorList>
            <consortium name="Ensembl"/>
        </authorList>
    </citation>
    <scope>IDENTIFICATION</scope>
</reference>
<name>A0A8C2SMD8_COTJA</name>
<dbReference type="AlphaFoldDB" id="A0A8C2SMD8"/>
<feature type="region of interest" description="Disordered" evidence="5">
    <location>
        <begin position="28"/>
        <end position="95"/>
    </location>
</feature>
<evidence type="ECO:0000256" key="3">
    <source>
        <dbReference type="ARBA" id="ARBA00029721"/>
    </source>
</evidence>
<feature type="compositionally biased region" description="Low complexity" evidence="5">
    <location>
        <begin position="153"/>
        <end position="163"/>
    </location>
</feature>
<feature type="compositionally biased region" description="Basic residues" evidence="5">
    <location>
        <begin position="67"/>
        <end position="85"/>
    </location>
</feature>
<dbReference type="InterPro" id="IPR008494">
    <property type="entry name" value="DUF776"/>
</dbReference>
<feature type="region of interest" description="Disordered" evidence="5">
    <location>
        <begin position="139"/>
        <end position="168"/>
    </location>
</feature>
<evidence type="ECO:0000256" key="2">
    <source>
        <dbReference type="ARBA" id="ARBA00022553"/>
    </source>
</evidence>
<keyword evidence="7" id="KW-1185">Reference proteome</keyword>
<dbReference type="PANTHER" id="PTHR31383">
    <property type="entry name" value="OXIDATIVE STRESS-RESPONSE SERINE-RICH PROTEIN 1"/>
    <property type="match status" value="1"/>
</dbReference>
<evidence type="ECO:0000313" key="6">
    <source>
        <dbReference type="Ensembl" id="ENSCJPP00005000946.1"/>
    </source>
</evidence>
<dbReference type="GeneID" id="107322976"/>
<proteinExistence type="predicted"/>
<evidence type="ECO:0000313" key="7">
    <source>
        <dbReference type="Proteomes" id="UP000694412"/>
    </source>
</evidence>
<keyword evidence="2" id="KW-0597">Phosphoprotein</keyword>